<reference evidence="2" key="1">
    <citation type="submission" date="2021-06" db="EMBL/GenBank/DDBJ databases">
        <authorList>
            <person name="Kallberg Y."/>
            <person name="Tangrot J."/>
            <person name="Rosling A."/>
        </authorList>
    </citation>
    <scope>NUCLEOTIDE SEQUENCE</scope>
    <source>
        <strain evidence="2">MT106</strain>
    </source>
</reference>
<dbReference type="Proteomes" id="UP000789831">
    <property type="component" value="Unassembled WGS sequence"/>
</dbReference>
<feature type="compositionally biased region" description="Basic and acidic residues" evidence="1">
    <location>
        <begin position="748"/>
        <end position="770"/>
    </location>
</feature>
<feature type="region of interest" description="Disordered" evidence="1">
    <location>
        <begin position="534"/>
        <end position="558"/>
    </location>
</feature>
<feature type="compositionally biased region" description="Basic and acidic residues" evidence="1">
    <location>
        <begin position="699"/>
        <end position="716"/>
    </location>
</feature>
<dbReference type="EMBL" id="CAJVPL010001137">
    <property type="protein sequence ID" value="CAG8554748.1"/>
    <property type="molecule type" value="Genomic_DNA"/>
</dbReference>
<evidence type="ECO:0000256" key="1">
    <source>
        <dbReference type="SAM" id="MobiDB-lite"/>
    </source>
</evidence>
<keyword evidence="3" id="KW-1185">Reference proteome</keyword>
<evidence type="ECO:0000313" key="3">
    <source>
        <dbReference type="Proteomes" id="UP000789831"/>
    </source>
</evidence>
<feature type="compositionally biased region" description="Basic and acidic residues" evidence="1">
    <location>
        <begin position="637"/>
        <end position="647"/>
    </location>
</feature>
<dbReference type="AlphaFoldDB" id="A0A9N9B4F2"/>
<accession>A0A9N9B4F2</accession>
<feature type="compositionally biased region" description="Polar residues" evidence="1">
    <location>
        <begin position="1"/>
        <end position="19"/>
    </location>
</feature>
<gene>
    <name evidence="2" type="ORF">AGERDE_LOCUS6850</name>
</gene>
<name>A0A9N9B4F2_9GLOM</name>
<feature type="compositionally biased region" description="Basic and acidic residues" evidence="1">
    <location>
        <begin position="23"/>
        <end position="32"/>
    </location>
</feature>
<evidence type="ECO:0000313" key="2">
    <source>
        <dbReference type="EMBL" id="CAG8554748.1"/>
    </source>
</evidence>
<feature type="region of interest" description="Disordered" evidence="1">
    <location>
        <begin position="603"/>
        <end position="670"/>
    </location>
</feature>
<protein>
    <submittedName>
        <fullName evidence="2">4847_t:CDS:1</fullName>
    </submittedName>
</protein>
<feature type="compositionally biased region" description="Polar residues" evidence="1">
    <location>
        <begin position="771"/>
        <end position="782"/>
    </location>
</feature>
<feature type="region of interest" description="Disordered" evidence="1">
    <location>
        <begin position="1"/>
        <end position="32"/>
    </location>
</feature>
<comment type="caution">
    <text evidence="2">The sequence shown here is derived from an EMBL/GenBank/DDBJ whole genome shotgun (WGS) entry which is preliminary data.</text>
</comment>
<organism evidence="2 3">
    <name type="scientific">Ambispora gerdemannii</name>
    <dbReference type="NCBI Taxonomy" id="144530"/>
    <lineage>
        <taxon>Eukaryota</taxon>
        <taxon>Fungi</taxon>
        <taxon>Fungi incertae sedis</taxon>
        <taxon>Mucoromycota</taxon>
        <taxon>Glomeromycotina</taxon>
        <taxon>Glomeromycetes</taxon>
        <taxon>Archaeosporales</taxon>
        <taxon>Ambisporaceae</taxon>
        <taxon>Ambispora</taxon>
    </lineage>
</organism>
<feature type="compositionally biased region" description="Polar residues" evidence="1">
    <location>
        <begin position="536"/>
        <end position="547"/>
    </location>
</feature>
<feature type="region of interest" description="Disordered" evidence="1">
    <location>
        <begin position="699"/>
        <end position="790"/>
    </location>
</feature>
<proteinExistence type="predicted"/>
<sequence>MEQNQLRKSSQYALSTPFSLSEAKPDDNDHKRSNYLEEQVVKDRGGNDDASNLFKNIFTFASSQNLKNTDTLLELAQVFHNYEIFHQELRRQNIHDINIELEFSDDDIENSPNTIVVDQTINNDNFDNNAGNWGSDCCEVPLIETNYGFKRRAANITNTFKNNLDHELNAPFFRPQIPLSASQRNITTIKSSDFVFGFAGNNNQQNLNVQKRLRLQYDKETGSLYTIDSKPPIYPTKNYNNNFRELELSEPKIKNINELKTEAVNSNANINNNNMILQEKTHSLPSSVPQIQISQEELANSLRKVQTNLKSQLKKFEKSRETSISYEQVASSLIQTQENLEKLLKQIDTSSALSSSSTTSPISQANTNISETWKTVALENEKSSSSDASFNKVKLDRANKLLEKHEEAVEHIGTSQTQSISFDSTLPGDQKSLSYASSREKIMLDEIDISPEKQKQFITLKDIETSLIKFKKSEVTSPINILIEEQETVLKETNKLEKINNLSLEKQETITSNDPSHQKRVKFKLDEIKKQKFASAETQTSQTNIKKTSPGEETGTLNAKTKKSEMKMNKLPEEKQLQIISFDISLQELEEARLEGIKSTMKLPREKNVSESPNTNPEKSPEDNVKLPPLRKLSGNVDKKIDNDSKKPPIVSNNDIAIDPQVTESATNNQDPFEMEDDVEKEDDNLLSSLFTIRLREQRRSRENKAVTDNDQKANESDGEIEDWTRNRPPTHGFLPSQKKVKVLRILPKKDTDKKNDRKIKNISPKRADSRQSNNSDGNSQRPFPPLLPQASTSTTAAMLATAKNQAEISCNICQKQIKGGKTALNKHNILHKHPISGKHYCHLCKFSGFALPELREHLKQNHSDL</sequence>